<feature type="region of interest" description="Disordered" evidence="1">
    <location>
        <begin position="1"/>
        <end position="81"/>
    </location>
</feature>
<protein>
    <submittedName>
        <fullName evidence="2">Uncharacterized protein</fullName>
    </submittedName>
</protein>
<dbReference type="Proteomes" id="UP000287651">
    <property type="component" value="Unassembled WGS sequence"/>
</dbReference>
<dbReference type="AlphaFoldDB" id="A0A426YS49"/>
<evidence type="ECO:0000313" key="2">
    <source>
        <dbReference type="EMBL" id="RRT54525.1"/>
    </source>
</evidence>
<feature type="compositionally biased region" description="Basic residues" evidence="1">
    <location>
        <begin position="10"/>
        <end position="23"/>
    </location>
</feature>
<sequence>MHPREGGDTRRKKKPKLGIHKVSKSTVTREAIVREAHGAKEGTGGDRLRVQSLRGKELAGTVEADPDAGRTPSSGDKGLMPNMISERRVDFVDGMTIVEYGRRLKEIRGKVWIMEDELLKISRDLEAAQVKVREAEEALHPNLREAKVWETEEVRKAIKKAIINYKESSVFTLGL</sequence>
<name>A0A426YS49_ENSVE</name>
<gene>
    <name evidence="2" type="ORF">B296_00009195</name>
</gene>
<evidence type="ECO:0000313" key="3">
    <source>
        <dbReference type="Proteomes" id="UP000287651"/>
    </source>
</evidence>
<accession>A0A426YS49</accession>
<organism evidence="2 3">
    <name type="scientific">Ensete ventricosum</name>
    <name type="common">Abyssinian banana</name>
    <name type="synonym">Musa ensete</name>
    <dbReference type="NCBI Taxonomy" id="4639"/>
    <lineage>
        <taxon>Eukaryota</taxon>
        <taxon>Viridiplantae</taxon>
        <taxon>Streptophyta</taxon>
        <taxon>Embryophyta</taxon>
        <taxon>Tracheophyta</taxon>
        <taxon>Spermatophyta</taxon>
        <taxon>Magnoliopsida</taxon>
        <taxon>Liliopsida</taxon>
        <taxon>Zingiberales</taxon>
        <taxon>Musaceae</taxon>
        <taxon>Ensete</taxon>
    </lineage>
</organism>
<reference evidence="2 3" key="1">
    <citation type="journal article" date="2014" name="Agronomy (Basel)">
        <title>A Draft Genome Sequence for Ensete ventricosum, the Drought-Tolerant Tree Against Hunger.</title>
        <authorList>
            <person name="Harrison J."/>
            <person name="Moore K.A."/>
            <person name="Paszkiewicz K."/>
            <person name="Jones T."/>
            <person name="Grant M."/>
            <person name="Ambacheew D."/>
            <person name="Muzemil S."/>
            <person name="Studholme D.J."/>
        </authorList>
    </citation>
    <scope>NUCLEOTIDE SEQUENCE [LARGE SCALE GENOMIC DNA]</scope>
</reference>
<evidence type="ECO:0000256" key="1">
    <source>
        <dbReference type="SAM" id="MobiDB-lite"/>
    </source>
</evidence>
<feature type="compositionally biased region" description="Basic and acidic residues" evidence="1">
    <location>
        <begin position="31"/>
        <end position="57"/>
    </location>
</feature>
<comment type="caution">
    <text evidence="2">The sequence shown here is derived from an EMBL/GenBank/DDBJ whole genome shotgun (WGS) entry which is preliminary data.</text>
</comment>
<proteinExistence type="predicted"/>
<dbReference type="EMBL" id="AMZH03010563">
    <property type="protein sequence ID" value="RRT54525.1"/>
    <property type="molecule type" value="Genomic_DNA"/>
</dbReference>